<protein>
    <recommendedName>
        <fullName evidence="10">CDC20/Fizzy WD40 domain-containing protein</fullName>
    </recommendedName>
</protein>
<dbReference type="InterPro" id="IPR036322">
    <property type="entry name" value="WD40_repeat_dom_sf"/>
</dbReference>
<evidence type="ECO:0000256" key="2">
    <source>
        <dbReference type="ARBA" id="ARBA00022574"/>
    </source>
</evidence>
<dbReference type="GO" id="GO:0010997">
    <property type="term" value="F:anaphase-promoting complex binding"/>
    <property type="evidence" value="ECO:0007669"/>
    <property type="project" value="InterPro"/>
</dbReference>
<dbReference type="Gene3D" id="2.130.10.10">
    <property type="entry name" value="YVTN repeat-like/Quinoprotein amine dehydrogenase"/>
    <property type="match status" value="1"/>
</dbReference>
<evidence type="ECO:0000256" key="6">
    <source>
        <dbReference type="ARBA" id="ARBA00022980"/>
    </source>
</evidence>
<evidence type="ECO:0000256" key="5">
    <source>
        <dbReference type="ARBA" id="ARBA00022776"/>
    </source>
</evidence>
<feature type="domain" description="CDC20/Fizzy WD40" evidence="10">
    <location>
        <begin position="124"/>
        <end position="417"/>
    </location>
</feature>
<dbReference type="PANTHER" id="PTHR19918:SF8">
    <property type="entry name" value="FI02843P"/>
    <property type="match status" value="1"/>
</dbReference>
<dbReference type="GO" id="GO:0005680">
    <property type="term" value="C:anaphase-promoting complex"/>
    <property type="evidence" value="ECO:0007669"/>
    <property type="project" value="TreeGrafter"/>
</dbReference>
<evidence type="ECO:0000256" key="7">
    <source>
        <dbReference type="ARBA" id="ARBA00023306"/>
    </source>
</evidence>
<evidence type="ECO:0000256" key="8">
    <source>
        <dbReference type="PROSITE-ProRule" id="PRU00221"/>
    </source>
</evidence>
<keyword evidence="6" id="KW-0689">Ribosomal protein</keyword>
<sequence>MPSTPIKPVCTNTSMSGGHQKDTPKADRFIPNRCAMDLDICNYNLVSKENVPQEHRTEYSRNLARQLFTADEDAKVLAFKQKPPAPTGGAHLNALRMLHQQNKKEGPPKVKTTRVICPTAEKILDAPDMVDDYYLNLLDWTYTDLIAVALNTKVYLWNATSGDVQQLQMENDEVPITSVNWAGDGTTLAVGTDDCTVQLWDCARQKRVRTLRGHSARVSCLAWNNHVVSSGSRDTMIYSHDVRVRDHKIASLACHTQEVCGLKYSLDGTQLASGGNDNKLCIWDVAGARGNVTPRFELLSHTAAVKALGWAPFQKNLLASGGGTQDRTIRFWNTSTGECVNSIDAGSQVCSLLWSRHSRELVTSHGFTDFQLSVWKYPSLARIADLKGHESRVLYTALSPDGKMVVSAAGDETIRFWKVFDQEAKKVSSKRDREEAVSSLRGINIR</sequence>
<reference evidence="11" key="1">
    <citation type="submission" date="2021-01" db="EMBL/GenBank/DDBJ databases">
        <authorList>
            <person name="Corre E."/>
            <person name="Pelletier E."/>
            <person name="Niang G."/>
            <person name="Scheremetjew M."/>
            <person name="Finn R."/>
            <person name="Kale V."/>
            <person name="Holt S."/>
            <person name="Cochrane G."/>
            <person name="Meng A."/>
            <person name="Brown T."/>
            <person name="Cohen L."/>
        </authorList>
    </citation>
    <scope>NUCLEOTIDE SEQUENCE</scope>
    <source>
        <strain evidence="11">NIES-381</strain>
    </source>
</reference>
<dbReference type="GO" id="GO:0031145">
    <property type="term" value="P:anaphase-promoting complex-dependent catabolic process"/>
    <property type="evidence" value="ECO:0007669"/>
    <property type="project" value="TreeGrafter"/>
</dbReference>
<dbReference type="Pfam" id="PF24807">
    <property type="entry name" value="WD40_CDC20-Fz"/>
    <property type="match status" value="1"/>
</dbReference>
<keyword evidence="7" id="KW-0131">Cell cycle</keyword>
<dbReference type="GO" id="GO:1905786">
    <property type="term" value="P:positive regulation of anaphase-promoting complex-dependent catabolic process"/>
    <property type="evidence" value="ECO:0007669"/>
    <property type="project" value="TreeGrafter"/>
</dbReference>
<proteinExistence type="inferred from homology"/>
<gene>
    <name evidence="11" type="ORF">EGYM00392_LOCUS49969</name>
</gene>
<dbReference type="InterPro" id="IPR033010">
    <property type="entry name" value="Cdc20/Fizzy"/>
</dbReference>
<keyword evidence="3" id="KW-0132">Cell division</keyword>
<keyword evidence="4" id="KW-0677">Repeat</keyword>
<dbReference type="GO" id="GO:1990757">
    <property type="term" value="F:ubiquitin ligase activator activity"/>
    <property type="evidence" value="ECO:0007669"/>
    <property type="project" value="TreeGrafter"/>
</dbReference>
<organism evidence="11">
    <name type="scientific">Eutreptiella gymnastica</name>
    <dbReference type="NCBI Taxonomy" id="73025"/>
    <lineage>
        <taxon>Eukaryota</taxon>
        <taxon>Discoba</taxon>
        <taxon>Euglenozoa</taxon>
        <taxon>Euglenida</taxon>
        <taxon>Spirocuta</taxon>
        <taxon>Euglenophyceae</taxon>
        <taxon>Eutreptiales</taxon>
        <taxon>Eutreptiaceae</taxon>
        <taxon>Eutreptiella</taxon>
    </lineage>
</organism>
<dbReference type="PROSITE" id="PS50082">
    <property type="entry name" value="WD_REPEATS_2"/>
    <property type="match status" value="3"/>
</dbReference>
<feature type="repeat" description="WD" evidence="8">
    <location>
        <begin position="252"/>
        <end position="285"/>
    </location>
</feature>
<dbReference type="InterPro" id="IPR056150">
    <property type="entry name" value="WD40_CDC20-Fz"/>
</dbReference>
<dbReference type="GO" id="GO:0005840">
    <property type="term" value="C:ribosome"/>
    <property type="evidence" value="ECO:0007669"/>
    <property type="project" value="UniProtKB-KW"/>
</dbReference>
<comment type="similarity">
    <text evidence="1">Belongs to the WD repeat CDC20/Fizzy family.</text>
</comment>
<dbReference type="PROSITE" id="PS00678">
    <property type="entry name" value="WD_REPEATS_1"/>
    <property type="match status" value="1"/>
</dbReference>
<dbReference type="EMBL" id="HBGA01134584">
    <property type="protein sequence ID" value="CAD9038807.1"/>
    <property type="molecule type" value="Transcribed_RNA"/>
</dbReference>
<dbReference type="InterPro" id="IPR019775">
    <property type="entry name" value="WD40_repeat_CS"/>
</dbReference>
<keyword evidence="6" id="KW-0687">Ribonucleoprotein</keyword>
<feature type="region of interest" description="Disordered" evidence="9">
    <location>
        <begin position="1"/>
        <end position="26"/>
    </location>
</feature>
<keyword evidence="5" id="KW-0498">Mitosis</keyword>
<accession>A0A7S1JCM1</accession>
<dbReference type="PANTHER" id="PTHR19918">
    <property type="entry name" value="CELL DIVISION CYCLE 20 CDC20 FIZZY -RELATED"/>
    <property type="match status" value="1"/>
</dbReference>
<evidence type="ECO:0000313" key="11">
    <source>
        <dbReference type="EMBL" id="CAD9038807.1"/>
    </source>
</evidence>
<dbReference type="CDD" id="cd00200">
    <property type="entry name" value="WD40"/>
    <property type="match status" value="1"/>
</dbReference>
<evidence type="ECO:0000256" key="4">
    <source>
        <dbReference type="ARBA" id="ARBA00022737"/>
    </source>
</evidence>
<evidence type="ECO:0000259" key="10">
    <source>
        <dbReference type="Pfam" id="PF24807"/>
    </source>
</evidence>
<dbReference type="SUPFAM" id="SSF50978">
    <property type="entry name" value="WD40 repeat-like"/>
    <property type="match status" value="1"/>
</dbReference>
<dbReference type="InterPro" id="IPR015943">
    <property type="entry name" value="WD40/YVTN_repeat-like_dom_sf"/>
</dbReference>
<dbReference type="InterPro" id="IPR001680">
    <property type="entry name" value="WD40_rpt"/>
</dbReference>
<name>A0A7S1JCM1_9EUGL</name>
<evidence type="ECO:0000256" key="3">
    <source>
        <dbReference type="ARBA" id="ARBA00022618"/>
    </source>
</evidence>
<feature type="repeat" description="WD" evidence="8">
    <location>
        <begin position="386"/>
        <end position="427"/>
    </location>
</feature>
<evidence type="ECO:0000256" key="9">
    <source>
        <dbReference type="SAM" id="MobiDB-lite"/>
    </source>
</evidence>
<dbReference type="SMART" id="SM00320">
    <property type="entry name" value="WD40"/>
    <property type="match status" value="6"/>
</dbReference>
<evidence type="ECO:0000256" key="1">
    <source>
        <dbReference type="ARBA" id="ARBA00006445"/>
    </source>
</evidence>
<dbReference type="AlphaFoldDB" id="A0A7S1JCM1"/>
<dbReference type="PROSITE" id="PS50294">
    <property type="entry name" value="WD_REPEATS_REGION"/>
    <property type="match status" value="3"/>
</dbReference>
<keyword evidence="2 8" id="KW-0853">WD repeat</keyword>
<feature type="repeat" description="WD" evidence="8">
    <location>
        <begin position="169"/>
        <end position="210"/>
    </location>
</feature>
<dbReference type="GO" id="GO:0051301">
    <property type="term" value="P:cell division"/>
    <property type="evidence" value="ECO:0007669"/>
    <property type="project" value="UniProtKB-KW"/>
</dbReference>